<evidence type="ECO:0000256" key="3">
    <source>
        <dbReference type="ARBA" id="ARBA00022989"/>
    </source>
</evidence>
<keyword evidence="7" id="KW-1185">Reference proteome</keyword>
<feature type="transmembrane region" description="Helical" evidence="5">
    <location>
        <begin position="109"/>
        <end position="131"/>
    </location>
</feature>
<comment type="caution">
    <text evidence="6">The sequence shown here is derived from an EMBL/GenBank/DDBJ whole genome shotgun (WGS) entry which is preliminary data.</text>
</comment>
<feature type="transmembrane region" description="Helical" evidence="5">
    <location>
        <begin position="54"/>
        <end position="71"/>
    </location>
</feature>
<accession>A0AAV9PT25</accession>
<feature type="transmembrane region" description="Helical" evidence="5">
    <location>
        <begin position="177"/>
        <end position="195"/>
    </location>
</feature>
<evidence type="ECO:0000256" key="2">
    <source>
        <dbReference type="ARBA" id="ARBA00022692"/>
    </source>
</evidence>
<protein>
    <recommendedName>
        <fullName evidence="8">Membrane transporter</fullName>
    </recommendedName>
</protein>
<dbReference type="Pfam" id="PF05978">
    <property type="entry name" value="UNC-93"/>
    <property type="match status" value="1"/>
</dbReference>
<evidence type="ECO:0000313" key="6">
    <source>
        <dbReference type="EMBL" id="KAK5529087.1"/>
    </source>
</evidence>
<gene>
    <name evidence="6" type="ORF">LTR25_009824</name>
</gene>
<feature type="transmembrane region" description="Helical" evidence="5">
    <location>
        <begin position="338"/>
        <end position="357"/>
    </location>
</feature>
<keyword evidence="4 5" id="KW-0472">Membrane</keyword>
<dbReference type="Proteomes" id="UP001345827">
    <property type="component" value="Unassembled WGS sequence"/>
</dbReference>
<feature type="transmembrane region" description="Helical" evidence="5">
    <location>
        <begin position="297"/>
        <end position="318"/>
    </location>
</feature>
<comment type="subcellular location">
    <subcellularLocation>
        <location evidence="1">Membrane</location>
        <topology evidence="1">Multi-pass membrane protein</topology>
    </subcellularLocation>
</comment>
<feature type="transmembrane region" description="Helical" evidence="5">
    <location>
        <begin position="21"/>
        <end position="39"/>
    </location>
</feature>
<evidence type="ECO:0000313" key="7">
    <source>
        <dbReference type="Proteomes" id="UP001345827"/>
    </source>
</evidence>
<name>A0AAV9PT25_9PEZI</name>
<dbReference type="PANTHER" id="PTHR23294">
    <property type="entry name" value="ET TRANSLATION PRODUCT-RELATED"/>
    <property type="match status" value="1"/>
</dbReference>
<feature type="transmembrane region" description="Helical" evidence="5">
    <location>
        <begin position="378"/>
        <end position="399"/>
    </location>
</feature>
<feature type="transmembrane region" description="Helical" evidence="5">
    <location>
        <begin position="233"/>
        <end position="256"/>
    </location>
</feature>
<evidence type="ECO:0000256" key="5">
    <source>
        <dbReference type="SAM" id="Phobius"/>
    </source>
</evidence>
<organism evidence="6 7">
    <name type="scientific">Vermiconidia calcicola</name>
    <dbReference type="NCBI Taxonomy" id="1690605"/>
    <lineage>
        <taxon>Eukaryota</taxon>
        <taxon>Fungi</taxon>
        <taxon>Dikarya</taxon>
        <taxon>Ascomycota</taxon>
        <taxon>Pezizomycotina</taxon>
        <taxon>Dothideomycetes</taxon>
        <taxon>Dothideomycetidae</taxon>
        <taxon>Mycosphaerellales</taxon>
        <taxon>Extremaceae</taxon>
        <taxon>Vermiconidia</taxon>
    </lineage>
</organism>
<dbReference type="Gene3D" id="1.20.1250.20">
    <property type="entry name" value="MFS general substrate transporter like domains"/>
    <property type="match status" value="1"/>
</dbReference>
<dbReference type="PANTHER" id="PTHR23294:SF59">
    <property type="entry name" value="UNC93-LIKE PROTEIN C922.05C"/>
    <property type="match status" value="1"/>
</dbReference>
<dbReference type="AlphaFoldDB" id="A0AAV9PT25"/>
<dbReference type="InterPro" id="IPR036259">
    <property type="entry name" value="MFS_trans_sf"/>
</dbReference>
<feature type="transmembrane region" description="Helical" evidence="5">
    <location>
        <begin position="268"/>
        <end position="285"/>
    </location>
</feature>
<dbReference type="EMBL" id="JAXLQG010000023">
    <property type="protein sequence ID" value="KAK5529087.1"/>
    <property type="molecule type" value="Genomic_DNA"/>
</dbReference>
<evidence type="ECO:0008006" key="8">
    <source>
        <dbReference type="Google" id="ProtNLM"/>
    </source>
</evidence>
<evidence type="ECO:0000256" key="4">
    <source>
        <dbReference type="ARBA" id="ARBA00023136"/>
    </source>
</evidence>
<keyword evidence="2 5" id="KW-0812">Transmembrane</keyword>
<reference evidence="6 7" key="1">
    <citation type="submission" date="2023-06" db="EMBL/GenBank/DDBJ databases">
        <title>Black Yeasts Isolated from many extreme environments.</title>
        <authorList>
            <person name="Coleine C."/>
            <person name="Stajich J.E."/>
            <person name="Selbmann L."/>
        </authorList>
    </citation>
    <scope>NUCLEOTIDE SEQUENCE [LARGE SCALE GENOMIC DNA]</scope>
    <source>
        <strain evidence="6 7">CCFEE 5887</strain>
    </source>
</reference>
<feature type="transmembrane region" description="Helical" evidence="5">
    <location>
        <begin position="411"/>
        <end position="429"/>
    </location>
</feature>
<feature type="transmembrane region" description="Helical" evidence="5">
    <location>
        <begin position="143"/>
        <end position="165"/>
    </location>
</feature>
<dbReference type="InterPro" id="IPR010291">
    <property type="entry name" value="Ion_channel_UNC-93"/>
</dbReference>
<feature type="transmembrane region" description="Helical" evidence="5">
    <location>
        <begin position="78"/>
        <end position="97"/>
    </location>
</feature>
<dbReference type="GO" id="GO:0016020">
    <property type="term" value="C:membrane"/>
    <property type="evidence" value="ECO:0007669"/>
    <property type="project" value="UniProtKB-SubCell"/>
</dbReference>
<dbReference type="SUPFAM" id="SSF103473">
    <property type="entry name" value="MFS general substrate transporter"/>
    <property type="match status" value="1"/>
</dbReference>
<keyword evidence="3 5" id="KW-1133">Transmembrane helix</keyword>
<evidence type="ECO:0000256" key="1">
    <source>
        <dbReference type="ARBA" id="ARBA00004141"/>
    </source>
</evidence>
<proteinExistence type="predicted"/>
<sequence length="506" mass="55471">MRLKNLFQVNSPLFQDVTMGFILFCLPGIYIAITGLGAGGGKPDSSTVANQTNAILYAVFTFCAWLSGTVVNVLKPKLSIMIGSLGYPLYIAGLWYFDRTGHKWFPLWAGAMLGMLCGILQTVGAYISFAYPEEKDKGLFISIQYSVKATGAFVGALIAFCVNVHQSKATGVSNAVYIVFIVIQMCSLPIALIFIKHPKRIVRDDGRHIAIFKAPTLSNELRSLMKAFFDKRLLCLFPAMFVCEMPLAMISTINAHCFDLHTRSLNNLFYQFVGILAPYLLIHILDNPNISSRRRRGIIGTAIMGIITLGACVGLYIWLKVVNYAHLTETPAVDWTGADFAGMFVIYMLFGLIYSGYQVVVEWTLSALTNDPSTLAQFAGMIKGTSALGICISFIMAAQKVPTVGQLSLQLGLYVLGYIGHFYVIAYHVPDTNYFAEVNVIAPVHVEDSFIQKGLSDEQRAMEHAKEREAALMGAGEILEGVMALEAAPAQQNDVKHGMESAQTGK</sequence>
<dbReference type="InterPro" id="IPR051617">
    <property type="entry name" value="UNC-93-like_regulator"/>
</dbReference>